<feature type="domain" description="CDC48" evidence="4">
    <location>
        <begin position="70"/>
        <end position="136"/>
    </location>
</feature>
<dbReference type="GO" id="GO:0016887">
    <property type="term" value="F:ATP hydrolysis activity"/>
    <property type="evidence" value="ECO:0007669"/>
    <property type="project" value="InterPro"/>
</dbReference>
<gene>
    <name evidence="5" type="ORF">Nepgr_006462</name>
</gene>
<dbReference type="PANTHER" id="PTHR23077">
    <property type="entry name" value="AAA-FAMILY ATPASE"/>
    <property type="match status" value="1"/>
</dbReference>
<name>A0AAD3S5P4_NEPGR</name>
<dbReference type="GO" id="GO:0005829">
    <property type="term" value="C:cytosol"/>
    <property type="evidence" value="ECO:0007669"/>
    <property type="project" value="TreeGrafter"/>
</dbReference>
<dbReference type="Gene3D" id="3.10.330.10">
    <property type="match status" value="1"/>
</dbReference>
<dbReference type="Pfam" id="PF00004">
    <property type="entry name" value="AAA"/>
    <property type="match status" value="1"/>
</dbReference>
<dbReference type="InterPro" id="IPR029067">
    <property type="entry name" value="CDC48_domain_2-like_sf"/>
</dbReference>
<dbReference type="AlphaFoldDB" id="A0AAD3S5P4"/>
<proteinExistence type="predicted"/>
<dbReference type="GO" id="GO:0031593">
    <property type="term" value="F:polyubiquitin modification-dependent protein binding"/>
    <property type="evidence" value="ECO:0007669"/>
    <property type="project" value="TreeGrafter"/>
</dbReference>
<evidence type="ECO:0000259" key="3">
    <source>
        <dbReference type="SMART" id="SM00382"/>
    </source>
</evidence>
<dbReference type="Gene3D" id="2.40.40.20">
    <property type="match status" value="1"/>
</dbReference>
<evidence type="ECO:0000313" key="6">
    <source>
        <dbReference type="Proteomes" id="UP001279734"/>
    </source>
</evidence>
<dbReference type="PANTHER" id="PTHR23077:SF171">
    <property type="entry name" value="NUCLEAR VALOSIN-CONTAINING PROTEIN-LIKE"/>
    <property type="match status" value="1"/>
</dbReference>
<dbReference type="FunFam" id="3.10.330.10:FF:000001">
    <property type="entry name" value="Cell division control 48"/>
    <property type="match status" value="1"/>
</dbReference>
<dbReference type="Gene3D" id="1.10.8.60">
    <property type="match status" value="1"/>
</dbReference>
<evidence type="ECO:0000256" key="2">
    <source>
        <dbReference type="ARBA" id="ARBA00022840"/>
    </source>
</evidence>
<dbReference type="GO" id="GO:0034098">
    <property type="term" value="C:VCP-NPL4-UFD1 AAA ATPase complex"/>
    <property type="evidence" value="ECO:0007669"/>
    <property type="project" value="TreeGrafter"/>
</dbReference>
<dbReference type="SMART" id="SM01072">
    <property type="entry name" value="CDC48_2"/>
    <property type="match status" value="1"/>
</dbReference>
<evidence type="ECO:0000313" key="5">
    <source>
        <dbReference type="EMBL" id="GMH04622.1"/>
    </source>
</evidence>
<dbReference type="InterPro" id="IPR050168">
    <property type="entry name" value="AAA_ATPase_domain"/>
</dbReference>
<dbReference type="GO" id="GO:0030970">
    <property type="term" value="P:retrograde protein transport, ER to cytosol"/>
    <property type="evidence" value="ECO:0007669"/>
    <property type="project" value="TreeGrafter"/>
</dbReference>
<reference evidence="5" key="1">
    <citation type="submission" date="2023-05" db="EMBL/GenBank/DDBJ databases">
        <title>Nepenthes gracilis genome sequencing.</title>
        <authorList>
            <person name="Fukushima K."/>
        </authorList>
    </citation>
    <scope>NUCLEOTIDE SEQUENCE</scope>
    <source>
        <strain evidence="5">SING2019-196</strain>
    </source>
</reference>
<dbReference type="FunFam" id="3.40.50.300:FF:000012">
    <property type="entry name" value="Transitional endoplasmic reticulum ATPase"/>
    <property type="match status" value="1"/>
</dbReference>
<dbReference type="InterPro" id="IPR003959">
    <property type="entry name" value="ATPase_AAA_core"/>
</dbReference>
<dbReference type="GO" id="GO:0005634">
    <property type="term" value="C:nucleus"/>
    <property type="evidence" value="ECO:0007669"/>
    <property type="project" value="TreeGrafter"/>
</dbReference>
<dbReference type="SUPFAM" id="SSF54585">
    <property type="entry name" value="Cdc48 domain 2-like"/>
    <property type="match status" value="1"/>
</dbReference>
<dbReference type="InterPro" id="IPR004201">
    <property type="entry name" value="Cdc48_dom2"/>
</dbReference>
<keyword evidence="1" id="KW-0547">Nucleotide-binding</keyword>
<keyword evidence="2" id="KW-0067">ATP-binding</keyword>
<keyword evidence="6" id="KW-1185">Reference proteome</keyword>
<protein>
    <submittedName>
        <fullName evidence="5">Uncharacterized protein</fullName>
    </submittedName>
</protein>
<dbReference type="SUPFAM" id="SSF50692">
    <property type="entry name" value="ADC-like"/>
    <property type="match status" value="1"/>
</dbReference>
<feature type="domain" description="AAA+ ATPase" evidence="3">
    <location>
        <begin position="181"/>
        <end position="287"/>
    </location>
</feature>
<dbReference type="Proteomes" id="UP001279734">
    <property type="component" value="Unassembled WGS sequence"/>
</dbReference>
<dbReference type="GO" id="GO:0005524">
    <property type="term" value="F:ATP binding"/>
    <property type="evidence" value="ECO:0007669"/>
    <property type="project" value="UniProtKB-KW"/>
</dbReference>
<sequence>MDANQRKKRRDTVCLALADATYDEPTIRINKVVRPNLRIRLGDVVFVHQCPDMKYGKRVHILPIDDTIEDVTGNLFDAYLNPYFLEAYRPVRKGDMFLERGGMRSVESKVIETDPAEDCVVTPNPKIYCEGELVKREEENRLDEVGYDDIGGVRKQVAQILKLVELPLRHPQLFKSIGVKLPKGILLYRPPRSGKNLRAQAVANETSAFFFCINGPEILPKFARKSENNLRKAFEEMEKNAPTIFFIDEIDSIAPKREKTHGEVESFDPALRRFGRFDSEINIGASTVVECFEILHSHPKNMKLTKYVDLERIAEDTHDYIGADFAALCIERSLKYSQNPTTTSVLPLFCACVADEKYEAGLFLDGEPELSLLSTRGDHKAPLIAKFALKIAWKMIERCHNLLVGSHRIHLIRATASKFLWHLVNILLLKHESNDFPSNDPDEALMTVCALIDAARACEFNLQT</sequence>
<dbReference type="InterPro" id="IPR003593">
    <property type="entry name" value="AAA+_ATPase"/>
</dbReference>
<dbReference type="SUPFAM" id="SSF52540">
    <property type="entry name" value="P-loop containing nucleoside triphosphate hydrolases"/>
    <property type="match status" value="1"/>
</dbReference>
<dbReference type="EMBL" id="BSYO01000005">
    <property type="protein sequence ID" value="GMH04622.1"/>
    <property type="molecule type" value="Genomic_DNA"/>
</dbReference>
<dbReference type="Gene3D" id="3.40.50.300">
    <property type="entry name" value="P-loop containing nucleotide triphosphate hydrolases"/>
    <property type="match status" value="2"/>
</dbReference>
<evidence type="ECO:0000259" key="4">
    <source>
        <dbReference type="SMART" id="SM01072"/>
    </source>
</evidence>
<organism evidence="5 6">
    <name type="scientific">Nepenthes gracilis</name>
    <name type="common">Slender pitcher plant</name>
    <dbReference type="NCBI Taxonomy" id="150966"/>
    <lineage>
        <taxon>Eukaryota</taxon>
        <taxon>Viridiplantae</taxon>
        <taxon>Streptophyta</taxon>
        <taxon>Embryophyta</taxon>
        <taxon>Tracheophyta</taxon>
        <taxon>Spermatophyta</taxon>
        <taxon>Magnoliopsida</taxon>
        <taxon>eudicotyledons</taxon>
        <taxon>Gunneridae</taxon>
        <taxon>Pentapetalae</taxon>
        <taxon>Caryophyllales</taxon>
        <taxon>Nepenthaceae</taxon>
        <taxon>Nepenthes</taxon>
    </lineage>
</organism>
<dbReference type="InterPro" id="IPR027417">
    <property type="entry name" value="P-loop_NTPase"/>
</dbReference>
<dbReference type="SMART" id="SM00382">
    <property type="entry name" value="AAA"/>
    <property type="match status" value="1"/>
</dbReference>
<dbReference type="GO" id="GO:0097352">
    <property type="term" value="P:autophagosome maturation"/>
    <property type="evidence" value="ECO:0007669"/>
    <property type="project" value="TreeGrafter"/>
</dbReference>
<accession>A0AAD3S5P4</accession>
<evidence type="ECO:0000256" key="1">
    <source>
        <dbReference type="ARBA" id="ARBA00022741"/>
    </source>
</evidence>
<dbReference type="InterPro" id="IPR009010">
    <property type="entry name" value="Asp_de-COase-like_dom_sf"/>
</dbReference>
<dbReference type="GO" id="GO:0051228">
    <property type="term" value="P:mitotic spindle disassembly"/>
    <property type="evidence" value="ECO:0007669"/>
    <property type="project" value="TreeGrafter"/>
</dbReference>
<comment type="caution">
    <text evidence="5">The sequence shown here is derived from an EMBL/GenBank/DDBJ whole genome shotgun (WGS) entry which is preliminary data.</text>
</comment>